<dbReference type="AlphaFoldDB" id="A0A1H2CCS4"/>
<gene>
    <name evidence="2" type="ORF">SAMN05216490_4898</name>
</gene>
<keyword evidence="1" id="KW-0812">Transmembrane</keyword>
<protein>
    <submittedName>
        <fullName evidence="2">Uncharacterized protein</fullName>
    </submittedName>
</protein>
<sequence>MTQSLDLNKMGQEPITQMEMQEVEGGKFINLLALILSVGTAIVAYIKAQN</sequence>
<dbReference type="Proteomes" id="UP000199679">
    <property type="component" value="Chromosome I"/>
</dbReference>
<keyword evidence="3" id="KW-1185">Reference proteome</keyword>
<name>A0A1H2CCS4_MUCMA</name>
<keyword evidence="1" id="KW-0472">Membrane</keyword>
<dbReference type="EMBL" id="LT629740">
    <property type="protein sequence ID" value="SDT68355.1"/>
    <property type="molecule type" value="Genomic_DNA"/>
</dbReference>
<accession>A0A1H2CCS4</accession>
<reference evidence="2 3" key="1">
    <citation type="submission" date="2016-10" db="EMBL/GenBank/DDBJ databases">
        <authorList>
            <person name="de Groot N.N."/>
        </authorList>
    </citation>
    <scope>NUCLEOTIDE SEQUENCE [LARGE SCALE GENOMIC DNA]</scope>
    <source>
        <strain evidence="2 3">MP1X4</strain>
    </source>
</reference>
<evidence type="ECO:0000256" key="1">
    <source>
        <dbReference type="SAM" id="Phobius"/>
    </source>
</evidence>
<evidence type="ECO:0000313" key="3">
    <source>
        <dbReference type="Proteomes" id="UP000199679"/>
    </source>
</evidence>
<proteinExistence type="predicted"/>
<dbReference type="RefSeq" id="WP_157682361.1">
    <property type="nucleotide sequence ID" value="NZ_LT629740.1"/>
</dbReference>
<organism evidence="2 3">
    <name type="scientific">Mucilaginibacter mallensis</name>
    <dbReference type="NCBI Taxonomy" id="652787"/>
    <lineage>
        <taxon>Bacteria</taxon>
        <taxon>Pseudomonadati</taxon>
        <taxon>Bacteroidota</taxon>
        <taxon>Sphingobacteriia</taxon>
        <taxon>Sphingobacteriales</taxon>
        <taxon>Sphingobacteriaceae</taxon>
        <taxon>Mucilaginibacter</taxon>
    </lineage>
</organism>
<feature type="transmembrane region" description="Helical" evidence="1">
    <location>
        <begin position="28"/>
        <end position="46"/>
    </location>
</feature>
<evidence type="ECO:0000313" key="2">
    <source>
        <dbReference type="EMBL" id="SDT68355.1"/>
    </source>
</evidence>
<keyword evidence="1" id="KW-1133">Transmembrane helix</keyword>